<dbReference type="STRING" id="907931.GCA_000165675_00178"/>
<keyword evidence="2" id="KW-1185">Reference proteome</keyword>
<evidence type="ECO:0000313" key="1">
    <source>
        <dbReference type="EMBL" id="TDG67754.1"/>
    </source>
</evidence>
<evidence type="ECO:0000313" key="2">
    <source>
        <dbReference type="Proteomes" id="UP000295681"/>
    </source>
</evidence>
<gene>
    <name evidence="1" type="ORF">C5L23_001553</name>
</gene>
<reference evidence="1 2" key="1">
    <citation type="journal article" date="2019" name="Appl. Microbiol. Biotechnol.">
        <title>Uncovering carbohydrate metabolism through a genotype-phenotype association study of 56 lactic acid bacteria genomes.</title>
        <authorList>
            <person name="Buron-Moles G."/>
            <person name="Chailyan A."/>
            <person name="Dolejs I."/>
            <person name="Forster J."/>
            <person name="Miks M.H."/>
        </authorList>
    </citation>
    <scope>NUCLEOTIDE SEQUENCE [LARGE SCALE GENOMIC DNA]</scope>
    <source>
        <strain evidence="1 2">ATCC 700006</strain>
    </source>
</reference>
<sequence>MMISGEQIQTNIVDEVYYKQTLISDDTETIPLDQLFSVVDAHIEDEHFMQVTLDINEGSAAGGTNLSIETNFINLPLRYKNALRKLIWVDKTSDINLYMIIENEFVSQSNLKIALASSVSAYQDDAESVKAKISTWFTEQLQNIAQNKKQSEEVAEADKEDDSEK</sequence>
<dbReference type="EMBL" id="PUFI01000015">
    <property type="protein sequence ID" value="TDG67754.1"/>
    <property type="molecule type" value="Genomic_DNA"/>
</dbReference>
<dbReference type="Proteomes" id="UP000295681">
    <property type="component" value="Unassembled WGS sequence"/>
</dbReference>
<proteinExistence type="predicted"/>
<organism evidence="1 2">
    <name type="scientific">Leuconostoc fallax</name>
    <dbReference type="NCBI Taxonomy" id="1251"/>
    <lineage>
        <taxon>Bacteria</taxon>
        <taxon>Bacillati</taxon>
        <taxon>Bacillota</taxon>
        <taxon>Bacilli</taxon>
        <taxon>Lactobacillales</taxon>
        <taxon>Lactobacillaceae</taxon>
        <taxon>Leuconostoc</taxon>
    </lineage>
</organism>
<accession>A0A4R5N7F0</accession>
<dbReference type="RefSeq" id="WP_010008665.1">
    <property type="nucleotide sequence ID" value="NZ_JAGYGP010000001.1"/>
</dbReference>
<name>A0A4R5N7F0_9LACO</name>
<dbReference type="AlphaFoldDB" id="A0A4R5N7F0"/>
<protein>
    <submittedName>
        <fullName evidence="1">Uncharacterized protein</fullName>
    </submittedName>
</protein>
<comment type="caution">
    <text evidence="1">The sequence shown here is derived from an EMBL/GenBank/DDBJ whole genome shotgun (WGS) entry which is preliminary data.</text>
</comment>